<evidence type="ECO:0000313" key="2">
    <source>
        <dbReference type="Proteomes" id="UP000655830"/>
    </source>
</evidence>
<dbReference type="EMBL" id="JACRSY010000004">
    <property type="protein sequence ID" value="MBC8578633.1"/>
    <property type="molecule type" value="Genomic_DNA"/>
</dbReference>
<dbReference type="RefSeq" id="WP_249331626.1">
    <property type="nucleotide sequence ID" value="NZ_JACRSY010000004.1"/>
</dbReference>
<dbReference type="Pfam" id="PF12646">
    <property type="entry name" value="DUF3783"/>
    <property type="match status" value="1"/>
</dbReference>
<gene>
    <name evidence="1" type="ORF">H8718_03705</name>
</gene>
<name>A0A926IDE8_9FIRM</name>
<evidence type="ECO:0000313" key="1">
    <source>
        <dbReference type="EMBL" id="MBC8578633.1"/>
    </source>
</evidence>
<comment type="caution">
    <text evidence="1">The sequence shown here is derived from an EMBL/GenBank/DDBJ whole genome shotgun (WGS) entry which is preliminary data.</text>
</comment>
<proteinExistence type="predicted"/>
<protein>
    <submittedName>
        <fullName evidence="1">DUF3783 domain-containing protein</fullName>
    </submittedName>
</protein>
<dbReference type="Proteomes" id="UP000655830">
    <property type="component" value="Unassembled WGS sequence"/>
</dbReference>
<accession>A0A926IDE8</accession>
<sequence>MSFESIKNTDAHSTHPRICVVLSAFSPAELKQLKNVARLTGIGEQIIIDGSYNATKVLDLLENPSLTPVKTENISTQKAILFNNVPANRMNAFIESIKKCRIPRPLIAVVTETSIHWTIEELISNLAAERIALKNNQTTLH</sequence>
<dbReference type="AlphaFoldDB" id="A0A926IDE8"/>
<keyword evidence="2" id="KW-1185">Reference proteome</keyword>
<dbReference type="InterPro" id="IPR016621">
    <property type="entry name" value="UCP014543"/>
</dbReference>
<reference evidence="1" key="1">
    <citation type="submission" date="2020-08" db="EMBL/GenBank/DDBJ databases">
        <title>Genome public.</title>
        <authorList>
            <person name="Liu C."/>
            <person name="Sun Q."/>
        </authorList>
    </citation>
    <scope>NUCLEOTIDE SEQUENCE</scope>
    <source>
        <strain evidence="1">NSJ-12</strain>
    </source>
</reference>
<organism evidence="1 2">
    <name type="scientific">Zhenhengia yiwuensis</name>
    <dbReference type="NCBI Taxonomy" id="2763666"/>
    <lineage>
        <taxon>Bacteria</taxon>
        <taxon>Bacillati</taxon>
        <taxon>Bacillota</taxon>
        <taxon>Clostridia</taxon>
        <taxon>Lachnospirales</taxon>
        <taxon>Lachnospiraceae</taxon>
        <taxon>Zhenhengia</taxon>
    </lineage>
</organism>